<feature type="domain" description="RNA-binding protein AU-1/Ribonuclease E/G" evidence="8">
    <location>
        <begin position="103"/>
        <end position="203"/>
    </location>
</feature>
<dbReference type="Proteomes" id="UP001165641">
    <property type="component" value="Unassembled WGS sequence"/>
</dbReference>
<keyword evidence="6" id="KW-0460">Magnesium</keyword>
<dbReference type="PANTHER" id="PTHR30001">
    <property type="entry name" value="RIBONUCLEASE"/>
    <property type="match status" value="1"/>
</dbReference>
<proteinExistence type="predicted"/>
<dbReference type="InterPro" id="IPR019307">
    <property type="entry name" value="RNA-bd_AU-1/RNase_E/G"/>
</dbReference>
<keyword evidence="10" id="KW-1185">Reference proteome</keyword>
<organism evidence="9 10">
    <name type="scientific">Paracoccus onchidii</name>
    <dbReference type="NCBI Taxonomy" id="3017813"/>
    <lineage>
        <taxon>Bacteria</taxon>
        <taxon>Pseudomonadati</taxon>
        <taxon>Pseudomonadota</taxon>
        <taxon>Alphaproteobacteria</taxon>
        <taxon>Rhodobacterales</taxon>
        <taxon>Paracoccaceae</taxon>
        <taxon>Paracoccus</taxon>
    </lineage>
</organism>
<evidence type="ECO:0000256" key="5">
    <source>
        <dbReference type="ARBA" id="ARBA00022801"/>
    </source>
</evidence>
<evidence type="ECO:0000256" key="7">
    <source>
        <dbReference type="ARBA" id="ARBA00022884"/>
    </source>
</evidence>
<keyword evidence="7" id="KW-0694">RNA-binding</keyword>
<reference evidence="9" key="1">
    <citation type="submission" date="2022-12" db="EMBL/GenBank/DDBJ databases">
        <title>Paracoccus onchidii sp. nov., isolated from a marine invertebrate from the South China Sea.</title>
        <authorList>
            <person name="Xu S."/>
            <person name="Liu Z."/>
            <person name="Xu Y."/>
        </authorList>
    </citation>
    <scope>NUCLEOTIDE SEQUENCE</scope>
    <source>
        <strain evidence="9">Z330</strain>
    </source>
</reference>
<keyword evidence="3" id="KW-0479">Metal-binding</keyword>
<comment type="caution">
    <text evidence="9">The sequence shown here is derived from an EMBL/GenBank/DDBJ whole genome shotgun (WGS) entry which is preliminary data.</text>
</comment>
<evidence type="ECO:0000259" key="8">
    <source>
        <dbReference type="Pfam" id="PF10150"/>
    </source>
</evidence>
<dbReference type="Pfam" id="PF10150">
    <property type="entry name" value="RNase_E_G"/>
    <property type="match status" value="2"/>
</dbReference>
<evidence type="ECO:0000313" key="9">
    <source>
        <dbReference type="EMBL" id="MDB6179459.1"/>
    </source>
</evidence>
<name>A0ABT4ZJB6_9RHOB</name>
<accession>A0ABT4ZJB6</accession>
<evidence type="ECO:0000256" key="6">
    <source>
        <dbReference type="ARBA" id="ARBA00022842"/>
    </source>
</evidence>
<protein>
    <submittedName>
        <fullName evidence="9">Ribonuclease E/G</fullName>
    </submittedName>
</protein>
<keyword evidence="4" id="KW-0255">Endonuclease</keyword>
<evidence type="ECO:0000313" key="10">
    <source>
        <dbReference type="Proteomes" id="UP001165641"/>
    </source>
</evidence>
<keyword evidence="5" id="KW-0378">Hydrolase</keyword>
<keyword evidence="2" id="KW-0540">Nuclease</keyword>
<dbReference type="EMBL" id="JAQBIE010000036">
    <property type="protein sequence ID" value="MDB6179459.1"/>
    <property type="molecule type" value="Genomic_DNA"/>
</dbReference>
<evidence type="ECO:0000256" key="1">
    <source>
        <dbReference type="ARBA" id="ARBA00001946"/>
    </source>
</evidence>
<comment type="cofactor">
    <cofactor evidence="1">
        <name>Mg(2+)</name>
        <dbReference type="ChEBI" id="CHEBI:18420"/>
    </cofactor>
</comment>
<evidence type="ECO:0000256" key="4">
    <source>
        <dbReference type="ARBA" id="ARBA00022759"/>
    </source>
</evidence>
<gene>
    <name evidence="9" type="ORF">PAF17_18410</name>
</gene>
<dbReference type="PANTHER" id="PTHR30001:SF1">
    <property type="entry name" value="RIBONUCLEASE E_G-LIKE PROTEIN, CHLOROPLASTIC"/>
    <property type="match status" value="1"/>
</dbReference>
<dbReference type="InterPro" id="IPR004659">
    <property type="entry name" value="RNase_E/G"/>
</dbReference>
<dbReference type="RefSeq" id="WP_271890557.1">
    <property type="nucleotide sequence ID" value="NZ_JAQBIE010000036.1"/>
</dbReference>
<evidence type="ECO:0000256" key="3">
    <source>
        <dbReference type="ARBA" id="ARBA00022723"/>
    </source>
</evidence>
<feature type="domain" description="RNA-binding protein AU-1/Ribonuclease E/G" evidence="8">
    <location>
        <begin position="207"/>
        <end position="334"/>
    </location>
</feature>
<sequence>MKGRQVLLDHLFGEPAAALMQDGKLIDLIIDSGQPLAPGAICRCVTERLMKGQGGVFVRLPGGQRGYLRERSGIGEGRAMLVQVAGVADEGKAVPLSTRLVFRGRHALVTPGAPGVNVSRRIRDTEIRESLQRLGDQALGGRDYGVVIRSAAERADDSEIQEDLAPLLELADRILSEADGQEELLLDAPDAWEQAWLDWAEPEPDAVEESEGCFDQAGVSDAIEALLSPRIELPAGASAYIEDTRALVAVDVNTGGDTSPAASLKANIAIARDLPRQLRLRGLGGQVVVDFAPMPKRDRATLDQVIRAAFKADSSEASMIGWTAMGLYEISRKRDRMPLSKLADEAR</sequence>
<evidence type="ECO:0000256" key="2">
    <source>
        <dbReference type="ARBA" id="ARBA00022722"/>
    </source>
</evidence>